<evidence type="ECO:0000256" key="1">
    <source>
        <dbReference type="ARBA" id="ARBA00005651"/>
    </source>
</evidence>
<gene>
    <name evidence="2" type="ORF">GAH_01942</name>
</gene>
<dbReference type="Pfam" id="PF03683">
    <property type="entry name" value="UPF0175"/>
    <property type="match status" value="1"/>
</dbReference>
<name>A0A0F7IDT3_9EURY</name>
<dbReference type="Proteomes" id="UP000034723">
    <property type="component" value="Chromosome"/>
</dbReference>
<dbReference type="PATRIC" id="fig|113653.22.peg.1910"/>
<comment type="similarity">
    <text evidence="1">Belongs to the UPF0175 family.</text>
</comment>
<protein>
    <submittedName>
        <fullName evidence="2">Putative small protein</fullName>
    </submittedName>
</protein>
<dbReference type="EMBL" id="CP011267">
    <property type="protein sequence ID" value="AKG90785.1"/>
    <property type="molecule type" value="Genomic_DNA"/>
</dbReference>
<dbReference type="KEGG" id="gah:GAH_01942"/>
<dbReference type="AlphaFoldDB" id="A0A0F7IDT3"/>
<dbReference type="InterPro" id="IPR052264">
    <property type="entry name" value="UPF0175_domain"/>
</dbReference>
<dbReference type="InterPro" id="IPR005368">
    <property type="entry name" value="UPF0175"/>
</dbReference>
<reference evidence="2 3" key="1">
    <citation type="submission" date="2015-04" db="EMBL/GenBank/DDBJ databases">
        <title>The complete genome sequence of the hyperthermophilic, obligate iron-reducing archaeon Geoglobus ahangari strain 234T.</title>
        <authorList>
            <person name="Manzella M.P."/>
            <person name="Holmes D.E."/>
            <person name="Rocheleau J.M."/>
            <person name="Chung A."/>
            <person name="Reguera G."/>
            <person name="Kashefi K."/>
        </authorList>
    </citation>
    <scope>NUCLEOTIDE SEQUENCE [LARGE SCALE GENOMIC DNA]</scope>
    <source>
        <strain evidence="2 3">234</strain>
    </source>
</reference>
<dbReference type="InParanoid" id="A0A0F7IDT3"/>
<dbReference type="PANTHER" id="PTHR37525">
    <property type="entry name" value="UPF0175 PROTEIN SSL1255"/>
    <property type="match status" value="1"/>
</dbReference>
<dbReference type="STRING" id="113653.GAH_01942"/>
<proteinExistence type="inferred from homology"/>
<dbReference type="RefSeq" id="WP_048096410.1">
    <property type="nucleotide sequence ID" value="NZ_CP011267.1"/>
</dbReference>
<dbReference type="GeneID" id="24804507"/>
<keyword evidence="3" id="KW-1185">Reference proteome</keyword>
<accession>A0A0F7IDT3</accession>
<organism evidence="2 3">
    <name type="scientific">Geoglobus ahangari</name>
    <dbReference type="NCBI Taxonomy" id="113653"/>
    <lineage>
        <taxon>Archaea</taxon>
        <taxon>Methanobacteriati</taxon>
        <taxon>Methanobacteriota</taxon>
        <taxon>Archaeoglobi</taxon>
        <taxon>Archaeoglobales</taxon>
        <taxon>Archaeoglobaceae</taxon>
        <taxon>Geoglobus</taxon>
    </lineage>
</organism>
<sequence length="85" mass="9966">MGEKVRVEFPFDVVKTIGIKNFDSEVKLLTAIELYREEKVSLGKAAEIAELSIREFLYELRKRGVEINYDLKEFRRDLKTIEGLQ</sequence>
<evidence type="ECO:0000313" key="3">
    <source>
        <dbReference type="Proteomes" id="UP000034723"/>
    </source>
</evidence>
<dbReference type="PANTHER" id="PTHR37525:SF1">
    <property type="entry name" value="UPF0175 PROTEIN SSL1255"/>
    <property type="match status" value="1"/>
</dbReference>
<dbReference type="OrthoDB" id="93800at2157"/>
<dbReference type="HOGENOM" id="CLU_154570_4_2_2"/>
<evidence type="ECO:0000313" key="2">
    <source>
        <dbReference type="EMBL" id="AKG90785.1"/>
    </source>
</evidence>